<accession>D8LDP4</accession>
<reference evidence="2 3" key="1">
    <citation type="journal article" date="2010" name="Nature">
        <title>The Ectocarpus genome and the independent evolution of multicellularity in brown algae.</title>
        <authorList>
            <person name="Cock J.M."/>
            <person name="Sterck L."/>
            <person name="Rouze P."/>
            <person name="Scornet D."/>
            <person name="Allen A.E."/>
            <person name="Amoutzias G."/>
            <person name="Anthouard V."/>
            <person name="Artiguenave F."/>
            <person name="Aury J.M."/>
            <person name="Badger J.H."/>
            <person name="Beszteri B."/>
            <person name="Billiau K."/>
            <person name="Bonnet E."/>
            <person name="Bothwell J.H."/>
            <person name="Bowler C."/>
            <person name="Boyen C."/>
            <person name="Brownlee C."/>
            <person name="Carrano C.J."/>
            <person name="Charrier B."/>
            <person name="Cho G.Y."/>
            <person name="Coelho S.M."/>
            <person name="Collen J."/>
            <person name="Corre E."/>
            <person name="Da Silva C."/>
            <person name="Delage L."/>
            <person name="Delaroque N."/>
            <person name="Dittami S.M."/>
            <person name="Doulbeau S."/>
            <person name="Elias M."/>
            <person name="Farnham G."/>
            <person name="Gachon C.M."/>
            <person name="Gschloessl B."/>
            <person name="Heesch S."/>
            <person name="Jabbari K."/>
            <person name="Jubin C."/>
            <person name="Kawai H."/>
            <person name="Kimura K."/>
            <person name="Kloareg B."/>
            <person name="Kupper F.C."/>
            <person name="Lang D."/>
            <person name="Le Bail A."/>
            <person name="Leblanc C."/>
            <person name="Lerouge P."/>
            <person name="Lohr M."/>
            <person name="Lopez P.J."/>
            <person name="Martens C."/>
            <person name="Maumus F."/>
            <person name="Michel G."/>
            <person name="Miranda-Saavedra D."/>
            <person name="Morales J."/>
            <person name="Moreau H."/>
            <person name="Motomura T."/>
            <person name="Nagasato C."/>
            <person name="Napoli C.A."/>
            <person name="Nelson D.R."/>
            <person name="Nyvall-Collen P."/>
            <person name="Peters A.F."/>
            <person name="Pommier C."/>
            <person name="Potin P."/>
            <person name="Poulain J."/>
            <person name="Quesneville H."/>
            <person name="Read B."/>
            <person name="Rensing S.A."/>
            <person name="Ritter A."/>
            <person name="Rousvoal S."/>
            <person name="Samanta M."/>
            <person name="Samson G."/>
            <person name="Schroeder D.C."/>
            <person name="Segurens B."/>
            <person name="Strittmatter M."/>
            <person name="Tonon T."/>
            <person name="Tregear J.W."/>
            <person name="Valentin K."/>
            <person name="von Dassow P."/>
            <person name="Yamagishi T."/>
            <person name="Van de Peer Y."/>
            <person name="Wincker P."/>
        </authorList>
    </citation>
    <scope>NUCLEOTIDE SEQUENCE [LARGE SCALE GENOMIC DNA]</scope>
    <source>
        <strain evidence="3">Ec32 / CCAP1310/4</strain>
    </source>
</reference>
<gene>
    <name evidence="2" type="ORF">Esi_0121_0043</name>
</gene>
<name>D8LDP4_ECTSI</name>
<keyword evidence="3" id="KW-1185">Reference proteome</keyword>
<dbReference type="AlphaFoldDB" id="D8LDP4"/>
<protein>
    <submittedName>
        <fullName evidence="2">Uncharacterized protein</fullName>
    </submittedName>
</protein>
<dbReference type="OrthoDB" id="5007at2759"/>
<dbReference type="Proteomes" id="UP000002630">
    <property type="component" value="Linkage Group LG33"/>
</dbReference>
<dbReference type="eggNOG" id="ENOG502S8SH">
    <property type="taxonomic scope" value="Eukaryota"/>
</dbReference>
<keyword evidence="1" id="KW-0732">Signal</keyword>
<feature type="chain" id="PRO_5003117057" evidence="1">
    <location>
        <begin position="18"/>
        <end position="132"/>
    </location>
</feature>
<dbReference type="InParanoid" id="D8LDP4"/>
<dbReference type="EMBL" id="FN649758">
    <property type="protein sequence ID" value="CBN78451.1"/>
    <property type="molecule type" value="Genomic_DNA"/>
</dbReference>
<dbReference type="OMA" id="IHETNIL"/>
<evidence type="ECO:0000256" key="1">
    <source>
        <dbReference type="SAM" id="SignalP"/>
    </source>
</evidence>
<evidence type="ECO:0000313" key="2">
    <source>
        <dbReference type="EMBL" id="CBN78451.1"/>
    </source>
</evidence>
<organism evidence="2 3">
    <name type="scientific">Ectocarpus siliculosus</name>
    <name type="common">Brown alga</name>
    <name type="synonym">Conferva siliculosa</name>
    <dbReference type="NCBI Taxonomy" id="2880"/>
    <lineage>
        <taxon>Eukaryota</taxon>
        <taxon>Sar</taxon>
        <taxon>Stramenopiles</taxon>
        <taxon>Ochrophyta</taxon>
        <taxon>PX clade</taxon>
        <taxon>Phaeophyceae</taxon>
        <taxon>Ectocarpales</taxon>
        <taxon>Ectocarpaceae</taxon>
        <taxon>Ectocarpus</taxon>
    </lineage>
</organism>
<evidence type="ECO:0000313" key="3">
    <source>
        <dbReference type="Proteomes" id="UP000002630"/>
    </source>
</evidence>
<proteinExistence type="predicted"/>
<sequence>MKLFAFLLVVLIGAASAFVSPSAFKGSALAAPRATRATSKVSATPVMLDTYWEGKAPPSEVLGPALAKAPSAGLGVVSLAAFAAGTYCIHETNILHTVSPDNIQPLYVAGALLVPISWGLHVASWIQKQNGK</sequence>
<dbReference type="EMBL" id="FN647885">
    <property type="protein sequence ID" value="CBN78451.1"/>
    <property type="molecule type" value="Genomic_DNA"/>
</dbReference>
<feature type="signal peptide" evidence="1">
    <location>
        <begin position="1"/>
        <end position="17"/>
    </location>
</feature>